<keyword evidence="3" id="KW-1185">Reference proteome</keyword>
<accession>A0A1S2LQ37</accession>
<dbReference type="EMBL" id="MLQR01000020">
    <property type="protein sequence ID" value="OIJ14330.1"/>
    <property type="molecule type" value="Genomic_DNA"/>
</dbReference>
<sequence length="211" mass="25729">MRKKQISIILFIVLMNFLFKTWKVVPKYYKSLIFVSFWNSFYYYLCKRHLVFEYTNKGINWKVLRGLHIFIATPLLVLLFLCKLPKTLSKQIVYILKWGIGSFFIEIFLLKQKLIKFKYGWNIYWSGLIYFKMYTYSYLFNKRPCLTWVLSIFSLLFYIFKFNVPLTKRLLKGPFLFFLPKSIKFPINFKTTINSFYYETVKGLLNYVKFK</sequence>
<evidence type="ECO:0000313" key="3">
    <source>
        <dbReference type="Proteomes" id="UP000179524"/>
    </source>
</evidence>
<dbReference type="Proteomes" id="UP000179524">
    <property type="component" value="Unassembled WGS sequence"/>
</dbReference>
<dbReference type="AlphaFoldDB" id="A0A1S2LQ37"/>
<comment type="caution">
    <text evidence="2">The sequence shown here is derived from an EMBL/GenBank/DDBJ whole genome shotgun (WGS) entry which is preliminary data.</text>
</comment>
<feature type="transmembrane region" description="Helical" evidence="1">
    <location>
        <begin position="122"/>
        <end position="140"/>
    </location>
</feature>
<organism evidence="2 3">
    <name type="scientific">Anaerobacillus alkalilacustris</name>
    <dbReference type="NCBI Taxonomy" id="393763"/>
    <lineage>
        <taxon>Bacteria</taxon>
        <taxon>Bacillati</taxon>
        <taxon>Bacillota</taxon>
        <taxon>Bacilli</taxon>
        <taxon>Bacillales</taxon>
        <taxon>Bacillaceae</taxon>
        <taxon>Anaerobacillus</taxon>
    </lineage>
</organism>
<proteinExistence type="predicted"/>
<feature type="transmembrane region" description="Helical" evidence="1">
    <location>
        <begin position="5"/>
        <end position="22"/>
    </location>
</feature>
<feature type="transmembrane region" description="Helical" evidence="1">
    <location>
        <begin position="146"/>
        <end position="164"/>
    </location>
</feature>
<gene>
    <name evidence="2" type="ORF">BKP37_08250</name>
</gene>
<keyword evidence="1" id="KW-0472">Membrane</keyword>
<keyword evidence="1" id="KW-1133">Transmembrane helix</keyword>
<name>A0A1S2LQ37_9BACI</name>
<reference evidence="2 3" key="1">
    <citation type="submission" date="2016-10" db="EMBL/GenBank/DDBJ databases">
        <title>Draft genome sequences of four alkaliphilic bacteria belonging to the Anaerobacillus genus.</title>
        <authorList>
            <person name="Bassil N.M."/>
            <person name="Lloyd J.R."/>
        </authorList>
    </citation>
    <scope>NUCLEOTIDE SEQUENCE [LARGE SCALE GENOMIC DNA]</scope>
    <source>
        <strain evidence="2 3">DSM 18345</strain>
    </source>
</reference>
<feature type="transmembrane region" description="Helical" evidence="1">
    <location>
        <begin position="92"/>
        <end position="110"/>
    </location>
</feature>
<protein>
    <submittedName>
        <fullName evidence="2">Uncharacterized protein</fullName>
    </submittedName>
</protein>
<evidence type="ECO:0000256" key="1">
    <source>
        <dbReference type="SAM" id="Phobius"/>
    </source>
</evidence>
<keyword evidence="1" id="KW-0812">Transmembrane</keyword>
<feature type="transmembrane region" description="Helical" evidence="1">
    <location>
        <begin position="66"/>
        <end position="86"/>
    </location>
</feature>
<evidence type="ECO:0000313" key="2">
    <source>
        <dbReference type="EMBL" id="OIJ14330.1"/>
    </source>
</evidence>